<dbReference type="EMBL" id="JABERL010000011">
    <property type="protein sequence ID" value="NNH77091.1"/>
    <property type="molecule type" value="Genomic_DNA"/>
</dbReference>
<feature type="signal peptide" evidence="1">
    <location>
        <begin position="1"/>
        <end position="18"/>
    </location>
</feature>
<feature type="chain" id="PRO_5030720377" evidence="1">
    <location>
        <begin position="19"/>
        <end position="247"/>
    </location>
</feature>
<evidence type="ECO:0000313" key="2">
    <source>
        <dbReference type="EMBL" id="NNH77091.1"/>
    </source>
</evidence>
<comment type="caution">
    <text evidence="2">The sequence shown here is derived from an EMBL/GenBank/DDBJ whole genome shotgun (WGS) entry which is preliminary data.</text>
</comment>
<dbReference type="Pfam" id="PF12869">
    <property type="entry name" value="tRNA_anti-like"/>
    <property type="match status" value="1"/>
</dbReference>
<accession>A0A7Y2WA59</accession>
<proteinExistence type="predicted"/>
<protein>
    <submittedName>
        <fullName evidence="2">Uncharacterized protein</fullName>
    </submittedName>
</protein>
<reference evidence="2 3" key="1">
    <citation type="submission" date="2020-04" db="EMBL/GenBank/DDBJ databases">
        <title>Acinetobacter Taxon 24.</title>
        <authorList>
            <person name="Nemec A."/>
            <person name="Radolfova-Krizova L."/>
            <person name="Higgins P.G."/>
            <person name="Spanelova P."/>
        </authorList>
    </citation>
    <scope>NUCLEOTIDE SEQUENCE [LARGE SCALE GENOMIC DNA]</scope>
    <source>
        <strain evidence="2 3">ANC 5380</strain>
    </source>
</reference>
<gene>
    <name evidence="2" type="ORF">HLH17_05245</name>
</gene>
<sequence>MKLLLILALLAMSSLTFASKEDSVKNIIIHDDFTIWLDDGKALFNWNEIIETSSQKSVTANKIKSDYAGNEVAAHKRYANQWTRIKGTIKNVKIDKDGGMYADLTENYVNFKAYISNEDFASSLNPHQKIDMYCFDATENSAIKCIDYPNSIWNNASQAHLAEIRKNKGISSFSLIISEAISDDVFMKSCSENIYSSVCKSTVMNSIKNLDKIIDKALKKSCGKSREAESCINLKESIKDLEPLINK</sequence>
<evidence type="ECO:0000313" key="3">
    <source>
        <dbReference type="Proteomes" id="UP000569202"/>
    </source>
</evidence>
<dbReference type="RefSeq" id="WP_171540014.1">
    <property type="nucleotide sequence ID" value="NZ_JABERL010000011.1"/>
</dbReference>
<keyword evidence="1" id="KW-0732">Signal</keyword>
<dbReference type="InterPro" id="IPR024422">
    <property type="entry name" value="Protein_unknown_function_OB"/>
</dbReference>
<name>A0A7Y2WA59_9GAMM</name>
<dbReference type="Proteomes" id="UP000569202">
    <property type="component" value="Unassembled WGS sequence"/>
</dbReference>
<dbReference type="AlphaFoldDB" id="A0A7Y2WA59"/>
<evidence type="ECO:0000256" key="1">
    <source>
        <dbReference type="SAM" id="SignalP"/>
    </source>
</evidence>
<organism evidence="2 3">
    <name type="scientific">Acinetobacter terrae</name>
    <dbReference type="NCBI Taxonomy" id="2731247"/>
    <lineage>
        <taxon>Bacteria</taxon>
        <taxon>Pseudomonadati</taxon>
        <taxon>Pseudomonadota</taxon>
        <taxon>Gammaproteobacteria</taxon>
        <taxon>Moraxellales</taxon>
        <taxon>Moraxellaceae</taxon>
        <taxon>Acinetobacter</taxon>
        <taxon>Acinetobacter Taxon 24</taxon>
    </lineage>
</organism>